<keyword evidence="10" id="KW-0448">Lipopolysaccharide biosynthesis</keyword>
<evidence type="ECO:0000313" key="13">
    <source>
        <dbReference type="EMBL" id="ETI85004.1"/>
    </source>
</evidence>
<dbReference type="FunFam" id="3.40.50.1000:FF:000029">
    <property type="entry name" value="3-deoxy-D-manno-octulosonate 8-phosphate phosphatase KdsC"/>
    <property type="match status" value="1"/>
</dbReference>
<comment type="subunit">
    <text evidence="4">Homotetramer.</text>
</comment>
<evidence type="ECO:0000256" key="5">
    <source>
        <dbReference type="ARBA" id="ARBA00013066"/>
    </source>
</evidence>
<dbReference type="SFLD" id="SFLDG01136">
    <property type="entry name" value="C1.6:_Phosphoserine_Phosphatas"/>
    <property type="match status" value="1"/>
</dbReference>
<sequence>MMADIKKLKLLVFDVDGTLTPATIAIGNDGELAKSFSVRDGLAMALAPYAGLKIALLTGRSSKITQHRGEELKVAFCRQGVQNKVAELSQIIAEEGWSWEEIGYMGDDLNDLGVLARVGFAAAPADAALEVQDGADWIASRNGGDGAAREWIEMVLKAQGRWDELVQFYKNQSSEESV</sequence>
<comment type="catalytic activity">
    <reaction evidence="1">
        <text>3-deoxy-alpha-D-manno-2-octulosonate-8-phosphate + H2O = 3-deoxy-alpha-D-manno-oct-2-ulosonate + phosphate</text>
        <dbReference type="Rhea" id="RHEA:11500"/>
        <dbReference type="ChEBI" id="CHEBI:15377"/>
        <dbReference type="ChEBI" id="CHEBI:43474"/>
        <dbReference type="ChEBI" id="CHEBI:85985"/>
        <dbReference type="ChEBI" id="CHEBI:85986"/>
        <dbReference type="EC" id="3.1.3.45"/>
    </reaction>
</comment>
<keyword evidence="9 12" id="KW-0460">Magnesium</keyword>
<dbReference type="SUPFAM" id="SSF56784">
    <property type="entry name" value="HAD-like"/>
    <property type="match status" value="1"/>
</dbReference>
<evidence type="ECO:0000256" key="6">
    <source>
        <dbReference type="ARBA" id="ARBA00020092"/>
    </source>
</evidence>
<feature type="binding site" evidence="12">
    <location>
        <position position="16"/>
    </location>
    <ligand>
        <name>substrate</name>
    </ligand>
</feature>
<comment type="caution">
    <text evidence="13">The sequence shown here is derived from an EMBL/GenBank/DDBJ whole genome shotgun (WGS) entry which is preliminary data.</text>
</comment>
<evidence type="ECO:0000256" key="9">
    <source>
        <dbReference type="ARBA" id="ARBA00022842"/>
    </source>
</evidence>
<dbReference type="AlphaFoldDB" id="W1TXG1"/>
<feature type="binding site" evidence="12">
    <location>
        <position position="107"/>
    </location>
    <ligand>
        <name>Mg(2+)</name>
        <dbReference type="ChEBI" id="CHEBI:18420"/>
    </ligand>
</feature>
<dbReference type="Gene3D" id="3.40.50.1000">
    <property type="entry name" value="HAD superfamily/HAD-like"/>
    <property type="match status" value="1"/>
</dbReference>
<dbReference type="NCBIfam" id="TIGR01670">
    <property type="entry name" value="KdsC-phosphatas"/>
    <property type="match status" value="1"/>
</dbReference>
<dbReference type="Proteomes" id="UP000018840">
    <property type="component" value="Unassembled WGS sequence"/>
</dbReference>
<comment type="similarity">
    <text evidence="3">Belongs to the KdsC family.</text>
</comment>
<dbReference type="PANTHER" id="PTHR21485">
    <property type="entry name" value="HAD SUPERFAMILY MEMBERS CMAS AND KDSC"/>
    <property type="match status" value="1"/>
</dbReference>
<dbReference type="GO" id="GO:0008781">
    <property type="term" value="F:N-acylneuraminate cytidylyltransferase activity"/>
    <property type="evidence" value="ECO:0007669"/>
    <property type="project" value="TreeGrafter"/>
</dbReference>
<accession>W1TXG1</accession>
<evidence type="ECO:0000256" key="12">
    <source>
        <dbReference type="PIRSR" id="PIRSR006118-2"/>
    </source>
</evidence>
<evidence type="ECO:0000256" key="4">
    <source>
        <dbReference type="ARBA" id="ARBA00011881"/>
    </source>
</evidence>
<evidence type="ECO:0000313" key="14">
    <source>
        <dbReference type="Proteomes" id="UP000018840"/>
    </source>
</evidence>
<evidence type="ECO:0000256" key="7">
    <source>
        <dbReference type="ARBA" id="ARBA00022723"/>
    </source>
</evidence>
<dbReference type="GO" id="GO:0046872">
    <property type="term" value="F:metal ion binding"/>
    <property type="evidence" value="ECO:0007669"/>
    <property type="project" value="UniProtKB-KW"/>
</dbReference>
<dbReference type="InterPro" id="IPR010023">
    <property type="entry name" value="KdsC_fam"/>
</dbReference>
<feature type="binding site" evidence="12">
    <location>
        <position position="14"/>
    </location>
    <ligand>
        <name>Mg(2+)</name>
        <dbReference type="ChEBI" id="CHEBI:18420"/>
    </ligand>
</feature>
<dbReference type="EMBL" id="AZMC01000344">
    <property type="protein sequence ID" value="ETI85004.1"/>
    <property type="molecule type" value="Genomic_DNA"/>
</dbReference>
<protein>
    <recommendedName>
        <fullName evidence="6">3-deoxy-D-manno-octulosonate 8-phosphate phosphatase KdsC</fullName>
        <ecNumber evidence="5">3.1.3.45</ecNumber>
    </recommendedName>
    <alternativeName>
        <fullName evidence="11">KDO 8-P phosphatase</fullName>
    </alternativeName>
</protein>
<reference evidence="13 14" key="1">
    <citation type="submission" date="2013-12" db="EMBL/GenBank/DDBJ databases">
        <title>A Varibaculum cambriense genome reconstructed from a premature infant gut community with otherwise low bacterial novelty that shifts toward anaerobic metabolism during the third week of life.</title>
        <authorList>
            <person name="Brown C.T."/>
            <person name="Sharon I."/>
            <person name="Thomas B.C."/>
            <person name="Castelle C.J."/>
            <person name="Morowitz M.J."/>
            <person name="Banfield J.F."/>
        </authorList>
    </citation>
    <scope>NUCLEOTIDE SEQUENCE [LARGE SCALE GENOMIC DNA]</scope>
    <source>
        <strain evidence="14">DORA_17_25</strain>
    </source>
</reference>
<evidence type="ECO:0000256" key="1">
    <source>
        <dbReference type="ARBA" id="ARBA00000898"/>
    </source>
</evidence>
<dbReference type="PANTHER" id="PTHR21485:SF6">
    <property type="entry name" value="N-ACYLNEURAMINATE CYTIDYLYLTRANSFERASE-RELATED"/>
    <property type="match status" value="1"/>
</dbReference>
<evidence type="ECO:0000256" key="11">
    <source>
        <dbReference type="ARBA" id="ARBA00031051"/>
    </source>
</evidence>
<dbReference type="GO" id="GO:0009103">
    <property type="term" value="P:lipopolysaccharide biosynthetic process"/>
    <property type="evidence" value="ECO:0007669"/>
    <property type="project" value="UniProtKB-KW"/>
</dbReference>
<gene>
    <name evidence="13" type="ORF">Q612_NSC00344G0009</name>
</gene>
<keyword evidence="8" id="KW-0378">Hydrolase</keyword>
<name>W1TXG1_9FIRM</name>
<dbReference type="Pfam" id="PF08282">
    <property type="entry name" value="Hydrolase_3"/>
    <property type="match status" value="1"/>
</dbReference>
<evidence type="ECO:0000256" key="8">
    <source>
        <dbReference type="ARBA" id="ARBA00022801"/>
    </source>
</evidence>
<proteinExistence type="inferred from homology"/>
<dbReference type="GO" id="GO:0019143">
    <property type="term" value="F:3-deoxy-manno-octulosonate-8-phosphatase activity"/>
    <property type="evidence" value="ECO:0007669"/>
    <property type="project" value="UniProtKB-EC"/>
</dbReference>
<evidence type="ECO:0000256" key="2">
    <source>
        <dbReference type="ARBA" id="ARBA00001946"/>
    </source>
</evidence>
<dbReference type="SFLD" id="SFLDG01138">
    <property type="entry name" value="C1.6.2:_Deoxy-d-mannose-octulo"/>
    <property type="match status" value="1"/>
</dbReference>
<evidence type="ECO:0000256" key="3">
    <source>
        <dbReference type="ARBA" id="ARBA00005893"/>
    </source>
</evidence>
<dbReference type="InterPro" id="IPR036412">
    <property type="entry name" value="HAD-like_sf"/>
</dbReference>
<comment type="cofactor">
    <cofactor evidence="2 12">
        <name>Mg(2+)</name>
        <dbReference type="ChEBI" id="CHEBI:18420"/>
    </cofactor>
</comment>
<evidence type="ECO:0000256" key="10">
    <source>
        <dbReference type="ARBA" id="ARBA00022985"/>
    </source>
</evidence>
<dbReference type="InterPro" id="IPR023214">
    <property type="entry name" value="HAD_sf"/>
</dbReference>
<dbReference type="RefSeq" id="WP_024049136.1">
    <property type="nucleotide sequence ID" value="NZ_AZMC01000344.1"/>
</dbReference>
<dbReference type="InterPro" id="IPR050793">
    <property type="entry name" value="CMP-NeuNAc_synthase"/>
</dbReference>
<organism evidence="13 14">
    <name type="scientific">Negativicoccus succinicivorans DORA_17_25</name>
    <dbReference type="NCBI Taxonomy" id="1403945"/>
    <lineage>
        <taxon>Bacteria</taxon>
        <taxon>Bacillati</taxon>
        <taxon>Bacillota</taxon>
        <taxon>Negativicutes</taxon>
        <taxon>Veillonellales</taxon>
        <taxon>Veillonellaceae</taxon>
        <taxon>Negativicoccus</taxon>
    </lineage>
</organism>
<dbReference type="PIRSF" id="PIRSF006118">
    <property type="entry name" value="KDO8-P_Ptase"/>
    <property type="match status" value="1"/>
</dbReference>
<dbReference type="SFLD" id="SFLDS00003">
    <property type="entry name" value="Haloacid_Dehalogenase"/>
    <property type="match status" value="1"/>
</dbReference>
<dbReference type="PATRIC" id="fig|1403945.3.peg.1266"/>
<dbReference type="EC" id="3.1.3.45" evidence="5"/>
<keyword evidence="7 12" id="KW-0479">Metal-binding</keyword>